<reference evidence="2" key="1">
    <citation type="submission" date="2016-11" db="UniProtKB">
        <authorList>
            <consortium name="WormBaseParasite"/>
        </authorList>
    </citation>
    <scope>IDENTIFICATION</scope>
</reference>
<organism evidence="1 2">
    <name type="scientific">Steinernema glaseri</name>
    <dbReference type="NCBI Taxonomy" id="37863"/>
    <lineage>
        <taxon>Eukaryota</taxon>
        <taxon>Metazoa</taxon>
        <taxon>Ecdysozoa</taxon>
        <taxon>Nematoda</taxon>
        <taxon>Chromadorea</taxon>
        <taxon>Rhabditida</taxon>
        <taxon>Tylenchina</taxon>
        <taxon>Panagrolaimomorpha</taxon>
        <taxon>Strongyloidoidea</taxon>
        <taxon>Steinernematidae</taxon>
        <taxon>Steinernema</taxon>
    </lineage>
</organism>
<accession>A0A1I7YUL4</accession>
<dbReference type="Proteomes" id="UP000095287">
    <property type="component" value="Unplaced"/>
</dbReference>
<dbReference type="WBParaSite" id="L893_g19905.t1">
    <property type="protein sequence ID" value="L893_g19905.t1"/>
    <property type="gene ID" value="L893_g19905"/>
</dbReference>
<proteinExistence type="predicted"/>
<sequence length="80" mass="9312">MHLPYSQKKACKRRAFDWSSTGVKALKGKEGPFVSYSLLKRKSTPTRKSDSFWRFVRESPIRRLTVGYSSLFWGRLNVPT</sequence>
<evidence type="ECO:0000313" key="1">
    <source>
        <dbReference type="Proteomes" id="UP000095287"/>
    </source>
</evidence>
<keyword evidence="1" id="KW-1185">Reference proteome</keyword>
<name>A0A1I7YUL4_9BILA</name>
<dbReference type="AlphaFoldDB" id="A0A1I7YUL4"/>
<protein>
    <submittedName>
        <fullName evidence="2">Uncharacterized protein</fullName>
    </submittedName>
</protein>
<evidence type="ECO:0000313" key="2">
    <source>
        <dbReference type="WBParaSite" id="L893_g19905.t1"/>
    </source>
</evidence>